<dbReference type="RefSeq" id="WP_183328418.1">
    <property type="nucleotide sequence ID" value="NZ_JACHHK010000003.1"/>
</dbReference>
<dbReference type="GO" id="GO:0005524">
    <property type="term" value="F:ATP binding"/>
    <property type="evidence" value="ECO:0007669"/>
    <property type="project" value="InterPro"/>
</dbReference>
<reference evidence="2 3" key="1">
    <citation type="submission" date="2020-08" db="EMBL/GenBank/DDBJ databases">
        <title>Genomic Encyclopedia of Type Strains, Phase IV (KMG-IV): sequencing the most valuable type-strain genomes for metagenomic binning, comparative biology and taxonomic classification.</title>
        <authorList>
            <person name="Goeker M."/>
        </authorList>
    </citation>
    <scope>NUCLEOTIDE SEQUENCE [LARGE SCALE GENOMIC DNA]</scope>
    <source>
        <strain evidence="2 3">DSM 25799</strain>
    </source>
</reference>
<dbReference type="GO" id="GO:0016301">
    <property type="term" value="F:kinase activity"/>
    <property type="evidence" value="ECO:0007669"/>
    <property type="project" value="InterPro"/>
</dbReference>
<dbReference type="SUPFAM" id="SSF56059">
    <property type="entry name" value="Glutathione synthetase ATP-binding domain-like"/>
    <property type="match status" value="1"/>
</dbReference>
<evidence type="ECO:0000259" key="1">
    <source>
        <dbReference type="Pfam" id="PF01326"/>
    </source>
</evidence>
<gene>
    <name evidence="2" type="ORF">HNQ47_001150</name>
</gene>
<dbReference type="EMBL" id="JACHHK010000003">
    <property type="protein sequence ID" value="MBB5183130.1"/>
    <property type="molecule type" value="Genomic_DNA"/>
</dbReference>
<accession>A0A7W8FWZ3</accession>
<evidence type="ECO:0000313" key="2">
    <source>
        <dbReference type="EMBL" id="MBB5183130.1"/>
    </source>
</evidence>
<dbReference type="Proteomes" id="UP000539953">
    <property type="component" value="Unassembled WGS sequence"/>
</dbReference>
<dbReference type="Gene3D" id="3.30.1490.20">
    <property type="entry name" value="ATP-grasp fold, A domain"/>
    <property type="match status" value="1"/>
</dbReference>
<dbReference type="InterPro" id="IPR013815">
    <property type="entry name" value="ATP_grasp_subdomain_1"/>
</dbReference>
<proteinExistence type="predicted"/>
<name>A0A7W8FWZ3_9FIRM</name>
<dbReference type="InterPro" id="IPR002192">
    <property type="entry name" value="PPDK_AMP/ATP-bd"/>
</dbReference>
<keyword evidence="3" id="KW-1185">Reference proteome</keyword>
<sequence>MAAFDPICSGIPEMDACLDHIRLGDNVVWQVSDLREFRLFTDAYIRQAVKDRRNIIYFRFASHPPLVDPQPGVKIVPIELTHHFESFTVKIHNIIEQEGWDAFYVFDCLSELQTAWSTDLMMGNFFKVTCPYLFSLNTVAFFPLIRGKHSFRAIAKIRDTTQLFLDVYSDADHVYVRPEKVWNRYSDTMFLPHIFIPERQTFRPILDGVQASRFYTIMNRSQSRAVEQNKDAWDRFFDDAKQDYAAGKNIDEACSEMCKIMMSRDKKMRAMIQSQFTPEDFFDVRDHMIGTGMIGGKAAGLLLARKIIENNDPDLYARLEPHDSYYIGSDVYYSYIVDNNFWDLRIRQRQQQEYFALADDFADRLSSGSFAPEMEQRFVRLLEYYGRDPIIVRSSSILEDGFGNAFAGKYESVFCANAGTMTERLHELEQAIRTVYASTMSLSALDYRKRRGLDQRDEQMALLIQRVSGSHYEEYYMPCAAGVGYSYSPYRFLKNQDPSAGMLRLVMGLGTGAVDRTEGSYPRLVNLDQPEATAYTTVAERHRYSQRKVAAINKTEKCLASVSQRNIENKLPFYLQNQLLEHDTEAERNLRELGMRRQVRFISCHGLVKNRALMTDMKQMLADIQSVYQYPVDTEFTINLAESGEYVINLLQCRPLQVYEDTGKVIIPAPASDETVLLESKGASMGLSRTMDLDTIVAVDAKAYYEMPYAEKSEIAKCIGAINWKYRGQGRKMMLMVPGRVGTSSPELGVPTAFADISEFSAVCEIAVSNVGYNPELSFGSHIFQDLVEAEILYTAVFENDHTLAYHPEALDGCVNHLKEWVGSDQYADIVKVYETKCRLYYDVESEHLLCVLKKTEE</sequence>
<dbReference type="Pfam" id="PF01326">
    <property type="entry name" value="PPDK_N"/>
    <property type="match status" value="1"/>
</dbReference>
<evidence type="ECO:0000313" key="3">
    <source>
        <dbReference type="Proteomes" id="UP000539953"/>
    </source>
</evidence>
<protein>
    <recommendedName>
        <fullName evidence="1">Pyruvate phosphate dikinase AMP/ATP-binding domain-containing protein</fullName>
    </recommendedName>
</protein>
<comment type="caution">
    <text evidence="2">The sequence shown here is derived from an EMBL/GenBank/DDBJ whole genome shotgun (WGS) entry which is preliminary data.</text>
</comment>
<organism evidence="2 3">
    <name type="scientific">Catenisphaera adipataccumulans</name>
    <dbReference type="NCBI Taxonomy" id="700500"/>
    <lineage>
        <taxon>Bacteria</taxon>
        <taxon>Bacillati</taxon>
        <taxon>Bacillota</taxon>
        <taxon>Erysipelotrichia</taxon>
        <taxon>Erysipelotrichales</taxon>
        <taxon>Erysipelotrichaceae</taxon>
        <taxon>Catenisphaera</taxon>
    </lineage>
</organism>
<dbReference type="AlphaFoldDB" id="A0A7W8FWZ3"/>
<feature type="domain" description="Pyruvate phosphate dikinase AMP/ATP-binding" evidence="1">
    <location>
        <begin position="293"/>
        <end position="666"/>
    </location>
</feature>